<comment type="caution">
    <text evidence="7">The sequence shown here is derived from an EMBL/GenBank/DDBJ whole genome shotgun (WGS) entry which is preliminary data.</text>
</comment>
<dbReference type="Pfam" id="PF04073">
    <property type="entry name" value="tRNA_edit"/>
    <property type="match status" value="1"/>
</dbReference>
<name>A0ABU2TL83_9ACTN</name>
<feature type="domain" description="YbaK/aminoacyl-tRNA synthetase-associated" evidence="6">
    <location>
        <begin position="62"/>
        <end position="173"/>
    </location>
</feature>
<dbReference type="Proteomes" id="UP001183809">
    <property type="component" value="Unassembled WGS sequence"/>
</dbReference>
<sequence>MAKKAKKQGAQQASEAREAHSNRAGGGRRVGGTPATVALTAAGVEFTVHSYDHDPSHPSYGEEAAEAMGVSPDRVFKTLVADVDGALVVGVVPVAGSLDLKALAAAVGGKRAAMADPALAERTTGYVRGGISPLGQRKKLRTVLDASASSHATICVSAGRRGLEVEVSPEDLTALTDATLAPIGRA</sequence>
<dbReference type="RefSeq" id="WP_311690924.1">
    <property type="nucleotide sequence ID" value="NZ_JAVREY010000001.1"/>
</dbReference>
<dbReference type="PIRSF" id="PIRSF006181">
    <property type="entry name" value="EbsC_YbaK"/>
    <property type="match status" value="1"/>
</dbReference>
<dbReference type="NCBIfam" id="TIGR00011">
    <property type="entry name" value="YbaK_EbsC"/>
    <property type="match status" value="1"/>
</dbReference>
<dbReference type="EMBL" id="JAVREY010000001">
    <property type="protein sequence ID" value="MDT0461696.1"/>
    <property type="molecule type" value="Genomic_DNA"/>
</dbReference>
<evidence type="ECO:0000256" key="5">
    <source>
        <dbReference type="SAM" id="MobiDB-lite"/>
    </source>
</evidence>
<gene>
    <name evidence="7" type="primary">ybaK</name>
    <name evidence="7" type="ORF">RM764_01545</name>
</gene>
<dbReference type="PANTHER" id="PTHR30411:SF0">
    <property type="entry name" value="CYS-TRNA(PRO)_CYS-TRNA(CYS) DEACYLASE YBAK"/>
    <property type="match status" value="1"/>
</dbReference>
<evidence type="ECO:0000313" key="7">
    <source>
        <dbReference type="EMBL" id="MDT0461696.1"/>
    </source>
</evidence>
<dbReference type="PANTHER" id="PTHR30411">
    <property type="entry name" value="CYTOPLASMIC PROTEIN"/>
    <property type="match status" value="1"/>
</dbReference>
<evidence type="ECO:0000256" key="2">
    <source>
        <dbReference type="ARBA" id="ARBA00022917"/>
    </source>
</evidence>
<comment type="similarity">
    <text evidence="1 4">Belongs to the prolyl-tRNA editing family. YbaK/EbsC subfamily.</text>
</comment>
<evidence type="ECO:0000313" key="8">
    <source>
        <dbReference type="Proteomes" id="UP001183809"/>
    </source>
</evidence>
<feature type="region of interest" description="Disordered" evidence="5">
    <location>
        <begin position="1"/>
        <end position="34"/>
    </location>
</feature>
<keyword evidence="8" id="KW-1185">Reference proteome</keyword>
<dbReference type="EC" id="4.2.-.-" evidence="4"/>
<proteinExistence type="inferred from homology"/>
<evidence type="ECO:0000256" key="3">
    <source>
        <dbReference type="ARBA" id="ARBA00023239"/>
    </source>
</evidence>
<dbReference type="InterPro" id="IPR007214">
    <property type="entry name" value="YbaK/aa-tRNA-synth-assoc-dom"/>
</dbReference>
<keyword evidence="3 4" id="KW-0456">Lyase</keyword>
<reference evidence="8" key="1">
    <citation type="submission" date="2023-07" db="EMBL/GenBank/DDBJ databases">
        <title>30 novel species of actinomycetes from the DSMZ collection.</title>
        <authorList>
            <person name="Nouioui I."/>
        </authorList>
    </citation>
    <scope>NUCLEOTIDE SEQUENCE [LARGE SCALE GENOMIC DNA]</scope>
    <source>
        <strain evidence="8">DSM 41699</strain>
    </source>
</reference>
<evidence type="ECO:0000256" key="1">
    <source>
        <dbReference type="ARBA" id="ARBA00009798"/>
    </source>
</evidence>
<accession>A0ABU2TL83</accession>
<keyword evidence="2 4" id="KW-0648">Protein biosynthesis</keyword>
<dbReference type="SUPFAM" id="SSF55826">
    <property type="entry name" value="YbaK/ProRS associated domain"/>
    <property type="match status" value="1"/>
</dbReference>
<dbReference type="InterPro" id="IPR004369">
    <property type="entry name" value="Prolyl-tRNA_editing_YbaK/EbsC"/>
</dbReference>
<dbReference type="Gene3D" id="3.90.960.10">
    <property type="entry name" value="YbaK/aminoacyl-tRNA synthetase-associated domain"/>
    <property type="match status" value="1"/>
</dbReference>
<dbReference type="CDD" id="cd00002">
    <property type="entry name" value="YbaK_deacylase"/>
    <property type="match status" value="1"/>
</dbReference>
<evidence type="ECO:0000259" key="6">
    <source>
        <dbReference type="Pfam" id="PF04073"/>
    </source>
</evidence>
<evidence type="ECO:0000256" key="4">
    <source>
        <dbReference type="PIRNR" id="PIRNR006181"/>
    </source>
</evidence>
<dbReference type="InterPro" id="IPR036754">
    <property type="entry name" value="YbaK/aa-tRNA-synt-asso_dom_sf"/>
</dbReference>
<organism evidence="7 8">
    <name type="scientific">Streptomyces gibsoniae</name>
    <dbReference type="NCBI Taxonomy" id="3075529"/>
    <lineage>
        <taxon>Bacteria</taxon>
        <taxon>Bacillati</taxon>
        <taxon>Actinomycetota</taxon>
        <taxon>Actinomycetes</taxon>
        <taxon>Kitasatosporales</taxon>
        <taxon>Streptomycetaceae</taxon>
        <taxon>Streptomyces</taxon>
    </lineage>
</organism>
<protein>
    <recommendedName>
        <fullName evidence="4">Cys-tRNA(Pro)/Cys-tRNA(Cys) deacylase</fullName>
        <ecNumber evidence="4">4.2.-.-</ecNumber>
    </recommendedName>
</protein>